<accession>A0A450X0H0</accession>
<name>A0A450X0H0_9GAMM</name>
<sequence>MVADAANVAKAVTSSGTLVFNPASLGKIDGWGDNAETVFENFLSGDSVQTETVEFDFKDGQYPHYFIPVKYTEKKGDKVTYGPKTAGYVELWVEVRPSIMKVTTLTEKGYPDFSTADDSALPGEEFRLVDINYDGEPDLSLGTLFRTADYGINNMISEKFSNMCRNKIRKHLDLERLSLVDRAFILHRFANKNEGFKDVPREEDLPPVPDTHDTTKLTKALDDAEAFRKSVKGALKHREAFCFGSDENEQTLKGNYEAVLELSKIPLRTKELKTLLTKAEQRAADICRHLDSDKCSATDPMIIGQNVLYILRDLCTKGSLLAERFEIIEPSNTTIRV</sequence>
<reference evidence="1" key="1">
    <citation type="submission" date="2019-02" db="EMBL/GenBank/DDBJ databases">
        <authorList>
            <person name="Gruber-Vodicka R. H."/>
            <person name="Seah K. B. B."/>
        </authorList>
    </citation>
    <scope>NUCLEOTIDE SEQUENCE</scope>
    <source>
        <strain evidence="1">BECK_S313</strain>
    </source>
</reference>
<dbReference type="AlphaFoldDB" id="A0A450X0H0"/>
<gene>
    <name evidence="1" type="ORF">BECKLPF1236B_GA0070989_13263</name>
</gene>
<dbReference type="EMBL" id="CAADFK010000326">
    <property type="protein sequence ID" value="VFK22768.1"/>
    <property type="molecule type" value="Genomic_DNA"/>
</dbReference>
<evidence type="ECO:0000313" key="1">
    <source>
        <dbReference type="EMBL" id="VFK22768.1"/>
    </source>
</evidence>
<protein>
    <submittedName>
        <fullName evidence="1">Uncharacterized protein</fullName>
    </submittedName>
</protein>
<organism evidence="1">
    <name type="scientific">Candidatus Kentrum sp. LPFa</name>
    <dbReference type="NCBI Taxonomy" id="2126335"/>
    <lineage>
        <taxon>Bacteria</taxon>
        <taxon>Pseudomonadati</taxon>
        <taxon>Pseudomonadota</taxon>
        <taxon>Gammaproteobacteria</taxon>
        <taxon>Candidatus Kentrum</taxon>
    </lineage>
</organism>
<proteinExistence type="predicted"/>